<dbReference type="Proteomes" id="UP000032180">
    <property type="component" value="Chromosome 1"/>
</dbReference>
<name>A0A0D9UYR6_9ORYZ</name>
<reference evidence="3" key="2">
    <citation type="submission" date="2013-12" db="EMBL/GenBank/DDBJ databases">
        <authorList>
            <person name="Yu Y."/>
            <person name="Lee S."/>
            <person name="de Baynast K."/>
            <person name="Wissotski M."/>
            <person name="Liu L."/>
            <person name="Talag J."/>
            <person name="Goicoechea J."/>
            <person name="Angelova A."/>
            <person name="Jetty R."/>
            <person name="Kudrna D."/>
            <person name="Golser W."/>
            <person name="Rivera L."/>
            <person name="Zhang J."/>
            <person name="Wing R."/>
        </authorList>
    </citation>
    <scope>NUCLEOTIDE SEQUENCE</scope>
</reference>
<dbReference type="EnsemblPlants" id="LPERR01G08110.1">
    <property type="protein sequence ID" value="LPERR01G08110.1"/>
    <property type="gene ID" value="LPERR01G08110"/>
</dbReference>
<evidence type="ECO:0000313" key="3">
    <source>
        <dbReference type="Proteomes" id="UP000032180"/>
    </source>
</evidence>
<feature type="region of interest" description="Disordered" evidence="1">
    <location>
        <begin position="18"/>
        <end position="37"/>
    </location>
</feature>
<evidence type="ECO:0000256" key="1">
    <source>
        <dbReference type="SAM" id="MobiDB-lite"/>
    </source>
</evidence>
<organism evidence="2 3">
    <name type="scientific">Leersia perrieri</name>
    <dbReference type="NCBI Taxonomy" id="77586"/>
    <lineage>
        <taxon>Eukaryota</taxon>
        <taxon>Viridiplantae</taxon>
        <taxon>Streptophyta</taxon>
        <taxon>Embryophyta</taxon>
        <taxon>Tracheophyta</taxon>
        <taxon>Spermatophyta</taxon>
        <taxon>Magnoliopsida</taxon>
        <taxon>Liliopsida</taxon>
        <taxon>Poales</taxon>
        <taxon>Poaceae</taxon>
        <taxon>BOP clade</taxon>
        <taxon>Oryzoideae</taxon>
        <taxon>Oryzeae</taxon>
        <taxon>Oryzinae</taxon>
        <taxon>Leersia</taxon>
    </lineage>
</organism>
<sequence>MPATLQIRRLRVCARPHPGELRDSAAGDAAASGWGRRRRRGVWSPRFLQGQRASLQSAVYGRRGGNLPT</sequence>
<reference evidence="2 3" key="1">
    <citation type="submission" date="2012-08" db="EMBL/GenBank/DDBJ databases">
        <title>Oryza genome evolution.</title>
        <authorList>
            <person name="Wing R.A."/>
        </authorList>
    </citation>
    <scope>NUCLEOTIDE SEQUENCE</scope>
</reference>
<accession>A0A0D9UYR6</accession>
<dbReference type="HOGENOM" id="CLU_2779473_0_0_1"/>
<dbReference type="AlphaFoldDB" id="A0A0D9UYR6"/>
<proteinExistence type="predicted"/>
<dbReference type="Gramene" id="LPERR01G08110.1">
    <property type="protein sequence ID" value="LPERR01G08110.1"/>
    <property type="gene ID" value="LPERR01G08110"/>
</dbReference>
<protein>
    <submittedName>
        <fullName evidence="2">Uncharacterized protein</fullName>
    </submittedName>
</protein>
<evidence type="ECO:0000313" key="2">
    <source>
        <dbReference type="EnsemblPlants" id="LPERR01G08110.1"/>
    </source>
</evidence>
<keyword evidence="3" id="KW-1185">Reference proteome</keyword>
<reference evidence="2" key="3">
    <citation type="submission" date="2015-04" db="UniProtKB">
        <authorList>
            <consortium name="EnsemblPlants"/>
        </authorList>
    </citation>
    <scope>IDENTIFICATION</scope>
</reference>